<protein>
    <submittedName>
        <fullName evidence="3">Uncharacterized protein</fullName>
    </submittedName>
</protein>
<gene>
    <name evidence="3" type="ORF">ABMA27_009593</name>
</gene>
<name>A0ABR3H8G7_LOXSC</name>
<evidence type="ECO:0000313" key="4">
    <source>
        <dbReference type="Proteomes" id="UP001549920"/>
    </source>
</evidence>
<feature type="compositionally biased region" description="Acidic residues" evidence="2">
    <location>
        <begin position="218"/>
        <end position="235"/>
    </location>
</feature>
<feature type="region of interest" description="Disordered" evidence="2">
    <location>
        <begin position="922"/>
        <end position="961"/>
    </location>
</feature>
<feature type="region of interest" description="Disordered" evidence="2">
    <location>
        <begin position="212"/>
        <end position="236"/>
    </location>
</feature>
<sequence>MVNMDAVSKTDDENQKTCVDCKCAQDLEKLMDQKISPEEVEKLMLDREAALRREFLQSLETERSCLKDRFDFILQNEQVRASSMLLEAHRERQEKISALQTQLECKNLAGLMYVMCTERRKSKLERLRLIEEYTNYIRALQTILADGQELILRLSRGYKTAARVDHEWREKMKKVVKEFQAYVYHFSGGTEESNQYLFDVPALLKTEAPIVDNPKEDPIEEPEVEGEEEEVVEDPNAEKPWWELIEGDCKPFVMFGDMAEFRPPQRREVLKTIKAAKTAPRKWKEYVFNEMFLRSDCSNADVIKDEYPHRAPEPGRWECQGVQTDRQFSKMSVMSRRVTTTSIDVRGNMGSILKIITSNITEPPNKPNILAARDSMEIASTTKLRDKHHERHSSHGGKVVISVGSRKTSMLIDQADLDDDSDDAGDVENPKKEKQDVADEAEDESLSLLGSIHNDSMQVIASHKPEKDHKIHYEKVCPMEKCQRMEVDSFIRSLPPYMRANPFTHFEQSYEDYETCTPEQLEILKQRIEIKKSKVEQQGKETCPLAEWGPDVEGVGVQTSEASLPPCTCRVPSPTPVSSTGRMFDVQDLIPIKQKLDEIRKDCFYAGGIEFDRFKVIGQESDYNIPEAPKEDFKKTRLNEIKRILKQHPSLCDIFQASTRKVLKKLKLNLCCNTMEQLANCAPGVIERVLLMVRDKIRRDEELNKSTKDAEQNMSSGGSYYEACGDEEHVLVVPVKTRVNGVLETVQQKVVSYDSYLTLKEELKDAKDSSEVLKQKVEHLDSLLKLKDERIDELQKQLERKQARRKEVEAFQNSLAVPFETVQSPIITEIAPNLSRKSSLKTIESNHRVQTIESNPKIAKPEESKIPIPKIEPAVVKSISKPSITEVSSADLINNQINVERIKSDVFKEVEIVDAEENHAPKNVVEGDGDSLITDPQNEEAFKEPNERNLGDTQDVEEFKDSEQDAIVTIEETIQKEITDIVKPSDANYIM</sequence>
<evidence type="ECO:0000256" key="2">
    <source>
        <dbReference type="SAM" id="MobiDB-lite"/>
    </source>
</evidence>
<dbReference type="Proteomes" id="UP001549920">
    <property type="component" value="Unassembled WGS sequence"/>
</dbReference>
<feature type="compositionally biased region" description="Basic and acidic residues" evidence="2">
    <location>
        <begin position="428"/>
        <end position="437"/>
    </location>
</feature>
<evidence type="ECO:0000313" key="3">
    <source>
        <dbReference type="EMBL" id="KAL0861086.1"/>
    </source>
</evidence>
<keyword evidence="4" id="KW-1185">Reference proteome</keyword>
<comment type="caution">
    <text evidence="3">The sequence shown here is derived from an EMBL/GenBank/DDBJ whole genome shotgun (WGS) entry which is preliminary data.</text>
</comment>
<feature type="compositionally biased region" description="Acidic residues" evidence="2">
    <location>
        <begin position="415"/>
        <end position="426"/>
    </location>
</feature>
<dbReference type="EMBL" id="JBEUOH010000024">
    <property type="protein sequence ID" value="KAL0861086.1"/>
    <property type="molecule type" value="Genomic_DNA"/>
</dbReference>
<proteinExistence type="predicted"/>
<evidence type="ECO:0000256" key="1">
    <source>
        <dbReference type="SAM" id="Coils"/>
    </source>
</evidence>
<feature type="coiled-coil region" evidence="1">
    <location>
        <begin position="756"/>
        <end position="811"/>
    </location>
</feature>
<organism evidence="3 4">
    <name type="scientific">Loxostege sticticalis</name>
    <name type="common">Beet webworm moth</name>
    <dbReference type="NCBI Taxonomy" id="481309"/>
    <lineage>
        <taxon>Eukaryota</taxon>
        <taxon>Metazoa</taxon>
        <taxon>Ecdysozoa</taxon>
        <taxon>Arthropoda</taxon>
        <taxon>Hexapoda</taxon>
        <taxon>Insecta</taxon>
        <taxon>Pterygota</taxon>
        <taxon>Neoptera</taxon>
        <taxon>Endopterygota</taxon>
        <taxon>Lepidoptera</taxon>
        <taxon>Glossata</taxon>
        <taxon>Ditrysia</taxon>
        <taxon>Pyraloidea</taxon>
        <taxon>Crambidae</taxon>
        <taxon>Pyraustinae</taxon>
        <taxon>Loxostege</taxon>
    </lineage>
</organism>
<feature type="region of interest" description="Disordered" evidence="2">
    <location>
        <begin position="414"/>
        <end position="444"/>
    </location>
</feature>
<reference evidence="3 4" key="1">
    <citation type="submission" date="2024-06" db="EMBL/GenBank/DDBJ databases">
        <title>A chromosome-level genome assembly of beet webworm, Loxostege sticticalis.</title>
        <authorList>
            <person name="Zhang Y."/>
        </authorList>
    </citation>
    <scope>NUCLEOTIDE SEQUENCE [LARGE SCALE GENOMIC DNA]</scope>
    <source>
        <strain evidence="3">AQ026</strain>
        <tissue evidence="3">Whole body</tissue>
    </source>
</reference>
<accession>A0ABR3H8G7</accession>
<feature type="compositionally biased region" description="Basic and acidic residues" evidence="2">
    <location>
        <begin position="940"/>
        <end position="950"/>
    </location>
</feature>
<keyword evidence="1" id="KW-0175">Coiled coil</keyword>